<protein>
    <recommendedName>
        <fullName evidence="14">Riboflavin biosynthesis protein</fullName>
    </recommendedName>
    <domain>
        <recommendedName>
            <fullName evidence="14">Riboflavin kinase</fullName>
            <ecNumber evidence="14">2.7.1.26</ecNumber>
        </recommendedName>
        <alternativeName>
            <fullName evidence="14">Flavokinase</fullName>
        </alternativeName>
    </domain>
    <domain>
        <recommendedName>
            <fullName evidence="14">FMN adenylyltransferase</fullName>
            <ecNumber evidence="14">2.7.7.2</ecNumber>
        </recommendedName>
        <alternativeName>
            <fullName evidence="14">FAD pyrophosphorylase</fullName>
        </alternativeName>
        <alternativeName>
            <fullName evidence="14">FAD synthase</fullName>
        </alternativeName>
    </domain>
</protein>
<dbReference type="RefSeq" id="WP_013103960.1">
    <property type="nucleotide sequence ID" value="NZ_CP037939.1"/>
</dbReference>
<evidence type="ECO:0000256" key="5">
    <source>
        <dbReference type="ARBA" id="ARBA00022679"/>
    </source>
</evidence>
<comment type="similarity">
    <text evidence="14">Belongs to the ribF family.</text>
</comment>
<dbReference type="Proteomes" id="UP000295756">
    <property type="component" value="Chromosome"/>
</dbReference>
<dbReference type="InterPro" id="IPR023468">
    <property type="entry name" value="Riboflavin_kinase"/>
</dbReference>
<evidence type="ECO:0000259" key="15">
    <source>
        <dbReference type="SMART" id="SM00904"/>
    </source>
</evidence>
<dbReference type="EC" id="2.7.7.2" evidence="14"/>
<comment type="catalytic activity">
    <reaction evidence="13 14">
        <text>FMN + ATP + H(+) = FAD + diphosphate</text>
        <dbReference type="Rhea" id="RHEA:17237"/>
        <dbReference type="ChEBI" id="CHEBI:15378"/>
        <dbReference type="ChEBI" id="CHEBI:30616"/>
        <dbReference type="ChEBI" id="CHEBI:33019"/>
        <dbReference type="ChEBI" id="CHEBI:57692"/>
        <dbReference type="ChEBI" id="CHEBI:58210"/>
        <dbReference type="EC" id="2.7.7.2"/>
    </reaction>
</comment>
<keyword evidence="11" id="KW-0511">Multifunctional enzyme</keyword>
<evidence type="ECO:0000256" key="9">
    <source>
        <dbReference type="ARBA" id="ARBA00022827"/>
    </source>
</evidence>
<keyword evidence="17" id="KW-1185">Reference proteome</keyword>
<reference evidence="16 17" key="1">
    <citation type="submission" date="2019-03" db="EMBL/GenBank/DDBJ databases">
        <title>Complete Genome Sequence of Leuconostoc kimchii strain NKJ218 Isolated from Homemade Kimchi.</title>
        <authorList>
            <person name="Jung J.Y."/>
            <person name="Jin H.M."/>
            <person name="Jung J.-W."/>
            <person name="Lee S.-Y."/>
            <person name="Ryu B.-G."/>
            <person name="Han S.-S."/>
            <person name="Kang H.K."/>
            <person name="Choi H.W."/>
            <person name="Chung E.J."/>
            <person name="Choi K.-M."/>
        </authorList>
    </citation>
    <scope>NUCLEOTIDE SEQUENCE [LARGE SCALE GENOMIC DNA]</scope>
    <source>
        <strain evidence="16 17">NKJ218</strain>
    </source>
</reference>
<dbReference type="InterPro" id="IPR023465">
    <property type="entry name" value="Riboflavin_kinase_dom_sf"/>
</dbReference>
<dbReference type="Gene3D" id="3.40.50.620">
    <property type="entry name" value="HUPs"/>
    <property type="match status" value="1"/>
</dbReference>
<keyword evidence="10 14" id="KW-0067">ATP-binding</keyword>
<dbReference type="SUPFAM" id="SSF82114">
    <property type="entry name" value="Riboflavin kinase-like"/>
    <property type="match status" value="1"/>
</dbReference>
<evidence type="ECO:0000256" key="4">
    <source>
        <dbReference type="ARBA" id="ARBA00022643"/>
    </source>
</evidence>
<evidence type="ECO:0000256" key="3">
    <source>
        <dbReference type="ARBA" id="ARBA00022630"/>
    </source>
</evidence>
<keyword evidence="5 14" id="KW-0808">Transferase</keyword>
<keyword evidence="8 14" id="KW-0418">Kinase</keyword>
<dbReference type="PANTHER" id="PTHR22749">
    <property type="entry name" value="RIBOFLAVIN KINASE/FMN ADENYLYLTRANSFERASE"/>
    <property type="match status" value="1"/>
</dbReference>
<evidence type="ECO:0000313" key="17">
    <source>
        <dbReference type="Proteomes" id="UP000295756"/>
    </source>
</evidence>
<evidence type="ECO:0000256" key="11">
    <source>
        <dbReference type="ARBA" id="ARBA00023268"/>
    </source>
</evidence>
<evidence type="ECO:0000256" key="2">
    <source>
        <dbReference type="ARBA" id="ARBA00005201"/>
    </source>
</evidence>
<comment type="catalytic activity">
    <reaction evidence="12 14">
        <text>riboflavin + ATP = FMN + ADP + H(+)</text>
        <dbReference type="Rhea" id="RHEA:14357"/>
        <dbReference type="ChEBI" id="CHEBI:15378"/>
        <dbReference type="ChEBI" id="CHEBI:30616"/>
        <dbReference type="ChEBI" id="CHEBI:57986"/>
        <dbReference type="ChEBI" id="CHEBI:58210"/>
        <dbReference type="ChEBI" id="CHEBI:456216"/>
        <dbReference type="EC" id="2.7.1.26"/>
    </reaction>
</comment>
<evidence type="ECO:0000313" key="16">
    <source>
        <dbReference type="EMBL" id="QBR47775.1"/>
    </source>
</evidence>
<dbReference type="NCBIfam" id="TIGR00083">
    <property type="entry name" value="ribF"/>
    <property type="match status" value="1"/>
</dbReference>
<evidence type="ECO:0000256" key="12">
    <source>
        <dbReference type="ARBA" id="ARBA00047880"/>
    </source>
</evidence>
<dbReference type="EC" id="2.7.1.26" evidence="14"/>
<comment type="pathway">
    <text evidence="1 14">Cofactor biosynthesis; FAD biosynthesis; FAD from FMN: step 1/1.</text>
</comment>
<keyword evidence="3 14" id="KW-0285">Flavoprotein</keyword>
<name>A0ABX5SK72_9LACO</name>
<dbReference type="InterPro" id="IPR015864">
    <property type="entry name" value="FAD_synthase"/>
</dbReference>
<dbReference type="InterPro" id="IPR002606">
    <property type="entry name" value="Riboflavin_kinase_bac"/>
</dbReference>
<dbReference type="InterPro" id="IPR015865">
    <property type="entry name" value="Riboflavin_kinase_bac/euk"/>
</dbReference>
<dbReference type="Pfam" id="PF01687">
    <property type="entry name" value="Flavokinase"/>
    <property type="match status" value="1"/>
</dbReference>
<feature type="domain" description="Riboflavin kinase" evidence="15">
    <location>
        <begin position="186"/>
        <end position="311"/>
    </location>
</feature>
<evidence type="ECO:0000256" key="14">
    <source>
        <dbReference type="PIRNR" id="PIRNR004491"/>
    </source>
</evidence>
<evidence type="ECO:0000256" key="6">
    <source>
        <dbReference type="ARBA" id="ARBA00022695"/>
    </source>
</evidence>
<gene>
    <name evidence="16" type="primary">ribF</name>
    <name evidence="16" type="ORF">EW139_06435</name>
</gene>
<evidence type="ECO:0000256" key="7">
    <source>
        <dbReference type="ARBA" id="ARBA00022741"/>
    </source>
</evidence>
<organism evidence="16 17">
    <name type="scientific">Leuconostoc kimchii</name>
    <dbReference type="NCBI Taxonomy" id="136609"/>
    <lineage>
        <taxon>Bacteria</taxon>
        <taxon>Bacillati</taxon>
        <taxon>Bacillota</taxon>
        <taxon>Bacilli</taxon>
        <taxon>Lactobacillales</taxon>
        <taxon>Lactobacillaceae</taxon>
        <taxon>Leuconostoc</taxon>
    </lineage>
</organism>
<dbReference type="NCBIfam" id="TIGR00125">
    <property type="entry name" value="cyt_tran_rel"/>
    <property type="match status" value="1"/>
</dbReference>
<keyword evidence="6 14" id="KW-0548">Nucleotidyltransferase</keyword>
<evidence type="ECO:0000256" key="1">
    <source>
        <dbReference type="ARBA" id="ARBA00004726"/>
    </source>
</evidence>
<dbReference type="PIRSF" id="PIRSF004491">
    <property type="entry name" value="FAD_Synth"/>
    <property type="match status" value="1"/>
</dbReference>
<dbReference type="GO" id="GO:0008531">
    <property type="term" value="F:riboflavin kinase activity"/>
    <property type="evidence" value="ECO:0007669"/>
    <property type="project" value="UniProtKB-EC"/>
</dbReference>
<evidence type="ECO:0000256" key="8">
    <source>
        <dbReference type="ARBA" id="ARBA00022777"/>
    </source>
</evidence>
<dbReference type="EMBL" id="CP037939">
    <property type="protein sequence ID" value="QBR47775.1"/>
    <property type="molecule type" value="Genomic_DNA"/>
</dbReference>
<evidence type="ECO:0000256" key="13">
    <source>
        <dbReference type="ARBA" id="ARBA00049494"/>
    </source>
</evidence>
<keyword evidence="4 14" id="KW-0288">FMN</keyword>
<dbReference type="CDD" id="cd02064">
    <property type="entry name" value="FAD_synthetase_N"/>
    <property type="match status" value="1"/>
</dbReference>
<dbReference type="InterPro" id="IPR014729">
    <property type="entry name" value="Rossmann-like_a/b/a_fold"/>
</dbReference>
<dbReference type="InterPro" id="IPR004821">
    <property type="entry name" value="Cyt_trans-like"/>
</dbReference>
<proteinExistence type="inferred from homology"/>
<sequence length="314" mass="35629">MAEIIRLHYPILKNKKPVRQVVAMGFFDGVHRGHQAVIERAKSEADKLGVPLAVLTYDPYPAVVFRALEKPLRYLTPLAQKKILLTKLGVDKIYVMQFTSELAKVEPQQFVDDVLMCLNPILVVGGFDHLYGGNSSTADMMHLPFYAQQRFDVIVVPEFDDNHKKIGSSAIRRALDIGDMNQVNQQLGRIYQTTGLVVHGEARGRKLGFPTINIKTPELEWLPGIGIYAVKVKVGDDWYEGMASIGRNITFGDERPVTVEINILDFQREIYGENVTVTWYTYLRGEVKFSTVSDLIVQLNSDEYQTRQYFDTVN</sequence>
<accession>A0ABX5SK72</accession>
<keyword evidence="7 14" id="KW-0547">Nucleotide-binding</keyword>
<comment type="pathway">
    <text evidence="2 14">Cofactor biosynthesis; FMN biosynthesis; FMN from riboflavin (ATP route): step 1/1.</text>
</comment>
<dbReference type="Gene3D" id="2.40.30.30">
    <property type="entry name" value="Riboflavin kinase-like"/>
    <property type="match status" value="1"/>
</dbReference>
<dbReference type="GO" id="GO:0003919">
    <property type="term" value="F:FMN adenylyltransferase activity"/>
    <property type="evidence" value="ECO:0007669"/>
    <property type="project" value="UniProtKB-EC"/>
</dbReference>
<evidence type="ECO:0000256" key="10">
    <source>
        <dbReference type="ARBA" id="ARBA00022840"/>
    </source>
</evidence>
<dbReference type="Pfam" id="PF06574">
    <property type="entry name" value="FAD_syn"/>
    <property type="match status" value="1"/>
</dbReference>
<dbReference type="SUPFAM" id="SSF52374">
    <property type="entry name" value="Nucleotidylyl transferase"/>
    <property type="match status" value="1"/>
</dbReference>
<dbReference type="SMART" id="SM00904">
    <property type="entry name" value="Flavokinase"/>
    <property type="match status" value="1"/>
</dbReference>
<keyword evidence="9 14" id="KW-0274">FAD</keyword>
<dbReference type="PANTHER" id="PTHR22749:SF6">
    <property type="entry name" value="RIBOFLAVIN KINASE"/>
    <property type="match status" value="1"/>
</dbReference>